<dbReference type="Gene3D" id="2.130.10.10">
    <property type="entry name" value="YVTN repeat-like/Quinoprotein amine dehydrogenase"/>
    <property type="match status" value="2"/>
</dbReference>
<accession>A0A9P3LEK9</accession>
<reference evidence="2 3" key="1">
    <citation type="submission" date="2021-08" db="EMBL/GenBank/DDBJ databases">
        <title>Draft Genome Sequence of Phanerochaete sordida strain YK-624.</title>
        <authorList>
            <person name="Mori T."/>
            <person name="Dohra H."/>
            <person name="Suzuki T."/>
            <person name="Kawagishi H."/>
            <person name="Hirai H."/>
        </authorList>
    </citation>
    <scope>NUCLEOTIDE SEQUENCE [LARGE SCALE GENOMIC DNA]</scope>
    <source>
        <strain evidence="2 3">YK-624</strain>
    </source>
</reference>
<dbReference type="OrthoDB" id="338622at2759"/>
<proteinExistence type="predicted"/>
<dbReference type="Proteomes" id="UP000703269">
    <property type="component" value="Unassembled WGS sequence"/>
</dbReference>
<organism evidence="2 3">
    <name type="scientific">Phanerochaete sordida</name>
    <dbReference type="NCBI Taxonomy" id="48140"/>
    <lineage>
        <taxon>Eukaryota</taxon>
        <taxon>Fungi</taxon>
        <taxon>Dikarya</taxon>
        <taxon>Basidiomycota</taxon>
        <taxon>Agaricomycotina</taxon>
        <taxon>Agaricomycetes</taxon>
        <taxon>Polyporales</taxon>
        <taxon>Phanerochaetaceae</taxon>
        <taxon>Phanerochaete</taxon>
    </lineage>
</organism>
<dbReference type="GO" id="GO:0005737">
    <property type="term" value="C:cytoplasm"/>
    <property type="evidence" value="ECO:0007669"/>
    <property type="project" value="TreeGrafter"/>
</dbReference>
<dbReference type="SMART" id="SM00320">
    <property type="entry name" value="WD40"/>
    <property type="match status" value="6"/>
</dbReference>
<feature type="compositionally biased region" description="Low complexity" evidence="1">
    <location>
        <begin position="107"/>
        <end position="122"/>
    </location>
</feature>
<keyword evidence="3" id="KW-1185">Reference proteome</keyword>
<feature type="compositionally biased region" description="Low complexity" evidence="1">
    <location>
        <begin position="88"/>
        <end position="98"/>
    </location>
</feature>
<evidence type="ECO:0000313" key="3">
    <source>
        <dbReference type="Proteomes" id="UP000703269"/>
    </source>
</evidence>
<dbReference type="Pfam" id="PF00400">
    <property type="entry name" value="WD40"/>
    <property type="match status" value="1"/>
</dbReference>
<feature type="compositionally biased region" description="Low complexity" evidence="1">
    <location>
        <begin position="217"/>
        <end position="236"/>
    </location>
</feature>
<evidence type="ECO:0000313" key="2">
    <source>
        <dbReference type="EMBL" id="GJE92636.1"/>
    </source>
</evidence>
<dbReference type="InterPro" id="IPR049916">
    <property type="entry name" value="WDR72-like"/>
</dbReference>
<dbReference type="InterPro" id="IPR015943">
    <property type="entry name" value="WD40/YVTN_repeat-like_dom_sf"/>
</dbReference>
<sequence>MTVQLSLTLADDPQSSIQTSFSQAVPSCILPLRKDDVGGSSVAPETLGGAIVGCEDGSLYLFHSRKAPARALSVDPFTRKRESPHPPSSAASSVPATPRHLRRGVRSPRSSSPASLNSLKSPTFSPFHVSKPTVVSSVSTEQVEAPKNYVDFEDEQEKLKGLLRKKGGVKDRTVVDALLPTGDKVKPLGPDKCTHSDSLDTTPSEPPSNQDLVTPRSSSASEESLSTPSTPSIPSAFHAADASEPATWSLISHSFPTCNGLPSTVTSLKAAPGLPLAVALLEAGAVNAYATEDGCCVATSPIETESLTTSTSTKIPSKLPVIWHWRHLHVAPLSSSTLVLACASSEATTSTIQLHDLETGERTEESRLVAFALHMARHADPGSASLTKLGDWTLAGPAEGVALHAGASGQITLVHVDAAHHVVRQTLALAEGPPTPSADPDESSSQLALPNPFKALKGLRSSENLVAETKNEDTGRVLLTDTLDLGLLPLGVPLQPLRVLESEALSLALAWTHEELVVFDIGGMAVSKLGATGVQGICDVHWTERDSLTIAFKDRAEVYDLVEVDANNDSVSDEQPVAGAKTLDFRIRRSAAYSPTRLCALTASGDVLAARAKNGRLRLQATALAGAADAGTRVVWKPRRDAVEKGLSGSRVTAVLSLGLDEMFVGLSDGIVSRCSFSQLVLGAARSQYSTPSDIPLRGRICSLHATWNERTGENLVVGGADDGSVAVWSRSTLKLLACWTIFTEPLAEVLHIASGRLKECIFCISRDGTIAVVSLDGYEFLYLIPASVAPLRKICLGEDNLLLVYGDGRARLWDTRTREFWRSMGADKTEDMLRQGGWTEWTIPLAAEDGPQDVFAVAGYDHLPDAGATLVVDVEAFLTQVAAAAAARAAEASASAAAAFRKEALTALLAGLLTFGVSDEIDRICRERLGVSGAVGGAGAYSHGSATVFADAKAQGAWAVSSLVSATRATAIMSVLQVLAQQIDDAHTVSAFYTASLAHAIGHVYKAPNLAWLGRTWLHSSHAEVRSAARLRFEVGIARLQDEEILEVVDSWQSSLPSLQLGPVTESTQSALALFICGNIAIEKYSLLHTTSLTDIAKSIATYLHDEHCPYRVLAIDLCSRGFPVWQQYVDAVEMLRALFALATASRKDSSATQPGAGTQARSAVLHIAAGNSPLFMTTVSMDILHPKSVQHRKSVMALVIFLIHKKPLVLYSNLPRLVEAVVKSLDPNSTADRDAVLDSATEILGHIVDSYPTVDFHGPSQRLAVGTSEGAVVMYDLKTATRLYVLEGHKKRTTACSFSPDGRRLVTLCLEEFTLLVWKVGTSFTSFFLPGAPPRQGHSGSEPYKTYPVHIGEDGVMTIANTLDLIKFEWPSDRSVRLMIREVTLTFST</sequence>
<comment type="caution">
    <text evidence="2">The sequence shown here is derived from an EMBL/GenBank/DDBJ whole genome shotgun (WGS) entry which is preliminary data.</text>
</comment>
<dbReference type="InterPro" id="IPR011047">
    <property type="entry name" value="Quinoprotein_ADH-like_sf"/>
</dbReference>
<feature type="region of interest" description="Disordered" evidence="1">
    <location>
        <begin position="181"/>
        <end position="237"/>
    </location>
</feature>
<gene>
    <name evidence="2" type="ORF">PsYK624_087910</name>
</gene>
<dbReference type="InterPro" id="IPR001680">
    <property type="entry name" value="WD40_rpt"/>
</dbReference>
<dbReference type="EMBL" id="BPQB01000027">
    <property type="protein sequence ID" value="GJE92636.1"/>
    <property type="molecule type" value="Genomic_DNA"/>
</dbReference>
<feature type="compositionally biased region" description="Polar residues" evidence="1">
    <location>
        <begin position="199"/>
        <end position="216"/>
    </location>
</feature>
<feature type="region of interest" description="Disordered" evidence="1">
    <location>
        <begin position="76"/>
        <end position="129"/>
    </location>
</feature>
<dbReference type="PANTHER" id="PTHR44099">
    <property type="entry name" value="RABCONNECTIN-3B, ISOFORM A"/>
    <property type="match status" value="1"/>
</dbReference>
<name>A0A9P3LEK9_9APHY</name>
<protein>
    <submittedName>
        <fullName evidence="2">WD40 repeat-like protein</fullName>
    </submittedName>
</protein>
<dbReference type="SUPFAM" id="SSF50998">
    <property type="entry name" value="Quinoprotein alcohol dehydrogenase-like"/>
    <property type="match status" value="1"/>
</dbReference>
<dbReference type="PANTHER" id="PTHR44099:SF4">
    <property type="entry name" value="RABCONNECTIN-3B, ISOFORM A"/>
    <property type="match status" value="1"/>
</dbReference>
<evidence type="ECO:0000256" key="1">
    <source>
        <dbReference type="SAM" id="MobiDB-lite"/>
    </source>
</evidence>